<gene>
    <name evidence="1" type="ORF">HMPREF9454_00521</name>
</gene>
<dbReference type="RefSeq" id="WP_008537738.1">
    <property type="nucleotide sequence ID" value="NZ_JH601090.1"/>
</dbReference>
<comment type="caution">
    <text evidence="1">The sequence shown here is derived from an EMBL/GenBank/DDBJ whole genome shotgun (WGS) entry which is preliminary data.</text>
</comment>
<dbReference type="EMBL" id="ADMB01000024">
    <property type="protein sequence ID" value="EHR38716.1"/>
    <property type="molecule type" value="Genomic_DNA"/>
</dbReference>
<reference evidence="1 2" key="1">
    <citation type="submission" date="2012-01" db="EMBL/GenBank/DDBJ databases">
        <title>The Genome Sequence of Megamonas funiformis YIT 11815.</title>
        <authorList>
            <consortium name="The Broad Institute Genome Sequencing Platform"/>
            <person name="Earl A."/>
            <person name="Ward D."/>
            <person name="Feldgarden M."/>
            <person name="Gevers D."/>
            <person name="Morotomi M."/>
            <person name="Young S.K."/>
            <person name="Zeng Q."/>
            <person name="Gargeya S."/>
            <person name="Fitzgerald M."/>
            <person name="Haas B."/>
            <person name="Abouelleil A."/>
            <person name="Alvarado L."/>
            <person name="Arachchi H.M."/>
            <person name="Berlin A."/>
            <person name="Chapman S.B."/>
            <person name="Gearin G."/>
            <person name="Goldberg J."/>
            <person name="Griggs A."/>
            <person name="Gujja S."/>
            <person name="Hansen M."/>
            <person name="Heiman D."/>
            <person name="Howarth C."/>
            <person name="Larimer J."/>
            <person name="Lui A."/>
            <person name="MacDonald P.J.P."/>
            <person name="McCowen C."/>
            <person name="Montmayeur A."/>
            <person name="Murphy C."/>
            <person name="Neiman D."/>
            <person name="Pearson M."/>
            <person name="Priest M."/>
            <person name="Roberts A."/>
            <person name="Saif S."/>
            <person name="Shea T."/>
            <person name="Sisk P."/>
            <person name="Stolte C."/>
            <person name="Sykes S."/>
            <person name="Wortman J."/>
            <person name="Nusbaum C."/>
            <person name="Birren B."/>
        </authorList>
    </citation>
    <scope>NUCLEOTIDE SEQUENCE [LARGE SCALE GENOMIC DNA]</scope>
    <source>
        <strain evidence="1 2">YIT 11815</strain>
    </source>
</reference>
<accession>A0ABN0LBD2</accession>
<organism evidence="1 2">
    <name type="scientific">Megamonas funiformis YIT 11815</name>
    <dbReference type="NCBI Taxonomy" id="742816"/>
    <lineage>
        <taxon>Bacteria</taxon>
        <taxon>Bacillati</taxon>
        <taxon>Bacillota</taxon>
        <taxon>Negativicutes</taxon>
        <taxon>Selenomonadales</taxon>
        <taxon>Selenomonadaceae</taxon>
        <taxon>Megamonas</taxon>
    </lineage>
</organism>
<protein>
    <submittedName>
        <fullName evidence="1">Uncharacterized protein</fullName>
    </submittedName>
</protein>
<proteinExistence type="predicted"/>
<dbReference type="GeneID" id="62778771"/>
<name>A0ABN0LBD2_9FIRM</name>
<keyword evidence="2" id="KW-1185">Reference proteome</keyword>
<evidence type="ECO:0000313" key="1">
    <source>
        <dbReference type="EMBL" id="EHR38716.1"/>
    </source>
</evidence>
<sequence>MDTDAIEIKYGLPKALPTIQNGKLAPVFPLYFQYRGDNVIIFSKKYMGEIEHIYELLYKIVTHQTIDADNPLPYEFKFEENNLYVRDKTNTKWTLMGDITKLYFGAKEYADETFIKSLKADDATIVFTKGDNSTGSLTINNVAHADTTLKDNKNQQIDTTYVKGVTGSNAELTITKGNGTTSKVTINNVTHAINSDNANYATKTLQDNLGQQIHQTYIKKLSTYGGNITMYKGDGGTSIVKINNVELAQSAVKAAKDNLGQQIDVTYVKDVLESNGIVTVTKGNKQSEVLCFTSITNDIIDDILKLNEDTTLEEKEAIIDETIIDIFLNKGDGYITVYSLNSAIDTDTIDDLYLNSGLYPEPSGDECINSSEMENIFINGGVVHEVFRC</sequence>
<dbReference type="Proteomes" id="UP000005963">
    <property type="component" value="Unassembled WGS sequence"/>
</dbReference>
<evidence type="ECO:0000313" key="2">
    <source>
        <dbReference type="Proteomes" id="UP000005963"/>
    </source>
</evidence>